<dbReference type="PANTHER" id="PTHR46145">
    <property type="entry name" value="HEPARANASE"/>
    <property type="match status" value="1"/>
</dbReference>
<dbReference type="InterPro" id="IPR017853">
    <property type="entry name" value="GH"/>
</dbReference>
<feature type="region of interest" description="Disordered" evidence="1">
    <location>
        <begin position="1216"/>
        <end position="1236"/>
    </location>
</feature>
<feature type="compositionally biased region" description="Basic and acidic residues" evidence="1">
    <location>
        <begin position="1401"/>
        <end position="1412"/>
    </location>
</feature>
<feature type="region of interest" description="Disordered" evidence="1">
    <location>
        <begin position="650"/>
        <end position="708"/>
    </location>
</feature>
<feature type="compositionally biased region" description="Basic and acidic residues" evidence="1">
    <location>
        <begin position="1045"/>
        <end position="1103"/>
    </location>
</feature>
<feature type="compositionally biased region" description="Basic and acidic residues" evidence="1">
    <location>
        <begin position="1155"/>
        <end position="1164"/>
    </location>
</feature>
<evidence type="ECO:0000313" key="2">
    <source>
        <dbReference type="EMBL" id="KAK2575381.1"/>
    </source>
</evidence>
<feature type="compositionally biased region" description="Polar residues" evidence="1">
    <location>
        <begin position="1552"/>
        <end position="1562"/>
    </location>
</feature>
<gene>
    <name evidence="2" type="ORF">KPH14_001046</name>
</gene>
<dbReference type="PANTHER" id="PTHR46145:SF4">
    <property type="entry name" value="HEPARANASE"/>
    <property type="match status" value="1"/>
</dbReference>
<evidence type="ECO:0000313" key="3">
    <source>
        <dbReference type="Proteomes" id="UP001258017"/>
    </source>
</evidence>
<dbReference type="Gene3D" id="3.20.20.80">
    <property type="entry name" value="Glycosidases"/>
    <property type="match status" value="1"/>
</dbReference>
<feature type="compositionally biased region" description="Basic and acidic residues" evidence="1">
    <location>
        <begin position="667"/>
        <end position="687"/>
    </location>
</feature>
<dbReference type="GO" id="GO:0005615">
    <property type="term" value="C:extracellular space"/>
    <property type="evidence" value="ECO:0007669"/>
    <property type="project" value="TreeGrafter"/>
</dbReference>
<proteinExistence type="predicted"/>
<feature type="compositionally biased region" description="Basic and acidic residues" evidence="1">
    <location>
        <begin position="1580"/>
        <end position="1610"/>
    </location>
</feature>
<dbReference type="SUPFAM" id="SSF51445">
    <property type="entry name" value="(Trans)glycosidases"/>
    <property type="match status" value="1"/>
</dbReference>
<organism evidence="2 3">
    <name type="scientific">Odynerus spinipes</name>
    <dbReference type="NCBI Taxonomy" id="1348599"/>
    <lineage>
        <taxon>Eukaryota</taxon>
        <taxon>Metazoa</taxon>
        <taxon>Ecdysozoa</taxon>
        <taxon>Arthropoda</taxon>
        <taxon>Hexapoda</taxon>
        <taxon>Insecta</taxon>
        <taxon>Pterygota</taxon>
        <taxon>Neoptera</taxon>
        <taxon>Endopterygota</taxon>
        <taxon>Hymenoptera</taxon>
        <taxon>Apocrita</taxon>
        <taxon>Aculeata</taxon>
        <taxon>Vespoidea</taxon>
        <taxon>Vespidae</taxon>
        <taxon>Eumeninae</taxon>
        <taxon>Odynerus</taxon>
    </lineage>
</organism>
<feature type="compositionally biased region" description="Basic and acidic residues" evidence="1">
    <location>
        <begin position="993"/>
        <end position="1002"/>
    </location>
</feature>
<dbReference type="GO" id="GO:0031012">
    <property type="term" value="C:extracellular matrix"/>
    <property type="evidence" value="ECO:0007669"/>
    <property type="project" value="TreeGrafter"/>
</dbReference>
<dbReference type="EMBL" id="JAIFRP010004420">
    <property type="protein sequence ID" value="KAK2575381.1"/>
    <property type="molecule type" value="Genomic_DNA"/>
</dbReference>
<feature type="compositionally biased region" description="Acidic residues" evidence="1">
    <location>
        <begin position="1424"/>
        <end position="1434"/>
    </location>
</feature>
<accession>A0AAD9R953</accession>
<feature type="compositionally biased region" description="Basic and acidic residues" evidence="1">
    <location>
        <begin position="1456"/>
        <end position="1466"/>
    </location>
</feature>
<feature type="compositionally biased region" description="Basic and acidic residues" evidence="1">
    <location>
        <begin position="481"/>
        <end position="510"/>
    </location>
</feature>
<evidence type="ECO:0000256" key="1">
    <source>
        <dbReference type="SAM" id="MobiDB-lite"/>
    </source>
</evidence>
<comment type="caution">
    <text evidence="2">The sequence shown here is derived from an EMBL/GenBank/DDBJ whole genome shotgun (WGS) entry which is preliminary data.</text>
</comment>
<feature type="region of interest" description="Disordered" evidence="1">
    <location>
        <begin position="1524"/>
        <end position="1610"/>
    </location>
</feature>
<feature type="region of interest" description="Disordered" evidence="1">
    <location>
        <begin position="1720"/>
        <end position="1739"/>
    </location>
</feature>
<feature type="compositionally biased region" description="Basic and acidic residues" evidence="1">
    <location>
        <begin position="518"/>
        <end position="531"/>
    </location>
</feature>
<feature type="compositionally biased region" description="Basic residues" evidence="1">
    <location>
        <begin position="830"/>
        <end position="839"/>
    </location>
</feature>
<feature type="region of interest" description="Disordered" evidence="1">
    <location>
        <begin position="752"/>
        <end position="779"/>
    </location>
</feature>
<feature type="compositionally biased region" description="Basic and acidic residues" evidence="1">
    <location>
        <begin position="573"/>
        <end position="602"/>
    </location>
</feature>
<feature type="compositionally biased region" description="Polar residues" evidence="1">
    <location>
        <begin position="1118"/>
        <end position="1137"/>
    </location>
</feature>
<feature type="compositionally biased region" description="Acidic residues" evidence="1">
    <location>
        <begin position="925"/>
        <end position="944"/>
    </location>
</feature>
<keyword evidence="3" id="KW-1185">Reference proteome</keyword>
<name>A0AAD9R953_9HYME</name>
<feature type="compositionally biased region" description="Polar residues" evidence="1">
    <location>
        <begin position="1021"/>
        <end position="1042"/>
    </location>
</feature>
<reference evidence="2" key="2">
    <citation type="journal article" date="2023" name="Commun. Biol.">
        <title>Intrasexual cuticular hydrocarbon dimorphism in a wasp sheds light on hydrocarbon biosynthesis genes in Hymenoptera.</title>
        <authorList>
            <person name="Moris V.C."/>
            <person name="Podsiadlowski L."/>
            <person name="Martin S."/>
            <person name="Oeyen J.P."/>
            <person name="Donath A."/>
            <person name="Petersen M."/>
            <person name="Wilbrandt J."/>
            <person name="Misof B."/>
            <person name="Liedtke D."/>
            <person name="Thamm M."/>
            <person name="Scheiner R."/>
            <person name="Schmitt T."/>
            <person name="Niehuis O."/>
        </authorList>
    </citation>
    <scope>NUCLEOTIDE SEQUENCE</scope>
    <source>
        <strain evidence="2">GBR_01_08_01A</strain>
    </source>
</reference>
<feature type="compositionally biased region" description="Basic and acidic residues" evidence="1">
    <location>
        <begin position="1481"/>
        <end position="1490"/>
    </location>
</feature>
<feature type="region of interest" description="Disordered" evidence="1">
    <location>
        <begin position="914"/>
        <end position="1179"/>
    </location>
</feature>
<feature type="region of interest" description="Disordered" evidence="1">
    <location>
        <begin position="458"/>
        <end position="531"/>
    </location>
</feature>
<feature type="compositionally biased region" description="Basic and acidic residues" evidence="1">
    <location>
        <begin position="752"/>
        <end position="764"/>
    </location>
</feature>
<feature type="compositionally biased region" description="Polar residues" evidence="1">
    <location>
        <begin position="960"/>
        <end position="976"/>
    </location>
</feature>
<evidence type="ECO:0008006" key="4">
    <source>
        <dbReference type="Google" id="ProtNLM"/>
    </source>
</evidence>
<feature type="compositionally biased region" description="Basic and acidic residues" evidence="1">
    <location>
        <begin position="1538"/>
        <end position="1551"/>
    </location>
</feature>
<sequence>MWRHREIELSLLTCVVFLATGISSSLLVEELTLQVNTRKPLSVSGDKFLSLAIDPLVILTSKDIAENYERSVKLAEALSPAYLRLGGPLSNVYLLGDDHNGTSYVFSEENWTRLHRWAARTGLDVIACISARFMENDNKVDLVSLTDRMGFNASWQLGYECQTRCDLAGSDVGKYVRVLRDKLDTIPRYSNSIITGPDAVAYGTKEQREYLEDFFSEADDALTAVTWHPDFAGVTRNDGGVFMHHDRLSSEKNDLYRVIGRDAARKPLWIAESRPEASKNQFLGALVWTSRLGNAAKLGAQVLMRQPSDLAKPTPDYWVSLLHKNLVGREVFDAKIQTGNRSHVHFYVQCTKASAAYERGALTIFGVNLTPTKVRANVRGLKLRTLHEYVLMPGFDASNRMFAESVLLNGKPLNLINDTELPDMEAVTLNDEKGLSIELPSGGIGFWVVPDQKMRSCMDHHDEKEGDKGLSADDPVVQKTSQKEEKEIEDNEIRQRRRLIDHQKTIVRQENKRRRNAEKREGEAGERKLRKIDTQKELEKLGKILKRRYARRESKKSTSSGESLDLFDFHLKNEHSGDEVKMESTEKRSKRDLDKFLAESRKTDRKHKRKDDTRKTEQPWTILGSKKGDSAENSFYGFFRQEPIKNFPEGDVFLATGDSKEEEEKDYDYVKDEDEVKREEEEEEKMRQPQAMRIRTIDHAEPDDTWVDVGDDYRGYMPNEFFETINVPNMGERKETVNDYADIWEAENVQKHSVAEENGKKEAAQGRGGTNQENGLSIAEERRIKENSVNMLMNHYSDSTLGESNQEDLEESPRGKTQGARDSILDKTKLTLHGRRRAKTSPVEDDELFSKLIGASAPMQIPTYGDSSKHARRPKRKIKDLNAILEREMIDEDNGNSKDCRCRVIRKLKDDSELGYRRTKRSVNENEEELVEFPEGTDEPEPEQSFDRDDDREIDETTIVSEINEPSQSHQDVSEPNDSKITESELLLNTDDEFFREQRDQPEETTTTTDLDEDLNRDTSRVSQDTASETQENDSTTISSAIVPQKRETSEIASRENSETSSGDKKEGEGPTKSVDKNEAKIALKREIPSSKITKRSENDRPSKSLGSPKASKKFLPNISTSSKTKTQSNPKASEASTGFAESRVTSRSEALSTLKRENEDRRKNVAGSISSERYRDHRRDRTEKLEMLRRRLLAKREEILRQYEDELLDAMKRSGINDEDDGLGEEEKRRRKNKNRRNLKREIWEKLRSTDEYRDMLDREKVAYVLTYGPINYDLLEKREKERKEMEKPVKEEREYIPVVEITRPVYRVDEKLIDEPAKTHRYLQDPRVMLYAKPDGSNSRVIQSRFPYDIIGERERYSSDQVASGKRYYALVDSAEEDPWMFQYQRRSKENQRNVYESTGRREKQPDDSVRTYGTPVRYIYEESDETIDSDESSNSRSGERKIYAIDPSTYKGGEPELEIHEDSGETSVNDDDYYNNNDNKEPVSKHEIYGVILKPNTDDISRNDQSQKNAPILYILDAKRQNDPKKQSSVSTYLLDRRHANDDVENKSSMESNSTTSEQDVTESVEKLETKGNVTAEKLESIEEKSDIDSNEEKENVGHGRTRRDIEGTDSGLFKKIPLFFMHKEPYEEPRKTRLERHDYSILDDDRDIERSAQNSERFSKLLKRLDSLESVQYNPNKNSPLTFDRFFSRNQQFDDFNDDLSKNVLFLSDNSEHDLYNDNKRYEPQDVSTTNEREVDATSEIRSIEFGTKSSEDEKNREIEKTAKFNVNQSGRRWLKLLPITMEKYKRERRQLEDPLNWNDNELRSQYRYDVYQTKSKLKNKNPKLNSKQVYTYVKEDGDNKLNNLVDLNKETDKPKEFWEFKPLSLPEEENYVDNVLEDFTQHDFVIKNDDRKDGPDGNNKSSSFLQGALPKLQEVITEGFDKAQNLTESLEQFVESFDKKFNETLQGNNKNGTLEKNATSSATHDIFRTMITNVKKFFAFLGGITRIFYA</sequence>
<reference evidence="2" key="1">
    <citation type="submission" date="2021-08" db="EMBL/GenBank/DDBJ databases">
        <authorList>
            <person name="Misof B."/>
            <person name="Oliver O."/>
            <person name="Podsiadlowski L."/>
            <person name="Donath A."/>
            <person name="Peters R."/>
            <person name="Mayer C."/>
            <person name="Rust J."/>
            <person name="Gunkel S."/>
            <person name="Lesny P."/>
            <person name="Martin S."/>
            <person name="Oeyen J.P."/>
            <person name="Petersen M."/>
            <person name="Panagiotis P."/>
            <person name="Wilbrandt J."/>
            <person name="Tanja T."/>
        </authorList>
    </citation>
    <scope>NUCLEOTIDE SEQUENCE</scope>
    <source>
        <strain evidence="2">GBR_01_08_01A</strain>
        <tissue evidence="2">Thorax + abdomen</tissue>
    </source>
</reference>
<feature type="region of interest" description="Disordered" evidence="1">
    <location>
        <begin position="798"/>
        <end position="844"/>
    </location>
</feature>
<feature type="region of interest" description="Disordered" evidence="1">
    <location>
        <begin position="1390"/>
        <end position="1490"/>
    </location>
</feature>
<protein>
    <recommendedName>
        <fullName evidence="4">Heparanase</fullName>
    </recommendedName>
</protein>
<feature type="compositionally biased region" description="Basic and acidic residues" evidence="1">
    <location>
        <begin position="458"/>
        <end position="471"/>
    </location>
</feature>
<dbReference type="Proteomes" id="UP001258017">
    <property type="component" value="Unassembled WGS sequence"/>
</dbReference>
<feature type="region of interest" description="Disordered" evidence="1">
    <location>
        <begin position="573"/>
        <end position="626"/>
    </location>
</feature>